<dbReference type="UniPathway" id="UPA00031">
    <property type="reaction ID" value="UER00009"/>
</dbReference>
<name>A0A080ZX55_PHYNI</name>
<keyword evidence="6 8" id="KW-0413">Isomerase</keyword>
<evidence type="ECO:0000256" key="2">
    <source>
        <dbReference type="ARBA" id="ARBA00009667"/>
    </source>
</evidence>
<dbReference type="GO" id="GO:0003949">
    <property type="term" value="F:1-(5-phosphoribosyl)-5-[(5-phosphoribosylamino)methylideneamino]imidazole-4-carboxamide isomerase activity"/>
    <property type="evidence" value="ECO:0007669"/>
    <property type="project" value="UniProtKB-EC"/>
</dbReference>
<dbReference type="GO" id="GO:0000105">
    <property type="term" value="P:L-histidine biosynthetic process"/>
    <property type="evidence" value="ECO:0007669"/>
    <property type="project" value="UniProtKB-UniPathway"/>
</dbReference>
<dbReference type="GO" id="GO:0000162">
    <property type="term" value="P:L-tryptophan biosynthetic process"/>
    <property type="evidence" value="ECO:0007669"/>
    <property type="project" value="TreeGrafter"/>
</dbReference>
<comment type="caution">
    <text evidence="8">The sequence shown here is derived from an EMBL/GenBank/DDBJ whole genome shotgun (WGS) entry which is preliminary data.</text>
</comment>
<dbReference type="EC" id="5.3.1.16" evidence="3"/>
<dbReference type="CDD" id="cd04723">
    <property type="entry name" value="HisA_HisF"/>
    <property type="match status" value="1"/>
</dbReference>
<organism evidence="8 9">
    <name type="scientific">Phytophthora nicotianae P1976</name>
    <dbReference type="NCBI Taxonomy" id="1317066"/>
    <lineage>
        <taxon>Eukaryota</taxon>
        <taxon>Sar</taxon>
        <taxon>Stramenopiles</taxon>
        <taxon>Oomycota</taxon>
        <taxon>Peronosporomycetes</taxon>
        <taxon>Peronosporales</taxon>
        <taxon>Peronosporaceae</taxon>
        <taxon>Phytophthora</taxon>
    </lineage>
</organism>
<protein>
    <recommendedName>
        <fullName evidence="3">1-(5-phosphoribosyl)-5-[(5-phosphoribosylamino)methylideneamino]imidazole-4-carboxamideisomerase</fullName>
        <ecNumber evidence="3">5.3.1.16</ecNumber>
    </recommendedName>
</protein>
<dbReference type="PANTHER" id="PTHR43090">
    <property type="entry name" value="1-(5-PHOSPHORIBOSYL)-5-[(5-PHOSPHORIBOSYLAMINO)METHYLIDENEAMINO] IMIDAZOLE-4-CARBOXAMIDE ISOMERASE"/>
    <property type="match status" value="1"/>
</dbReference>
<proteinExistence type="inferred from homology"/>
<dbReference type="InterPro" id="IPR011858">
    <property type="entry name" value="His6/HISN3"/>
</dbReference>
<dbReference type="EMBL" id="ANJA01002218">
    <property type="protein sequence ID" value="ETO71216.1"/>
    <property type="molecule type" value="Genomic_DNA"/>
</dbReference>
<evidence type="ECO:0000256" key="4">
    <source>
        <dbReference type="ARBA" id="ARBA00022605"/>
    </source>
</evidence>
<keyword evidence="5 7" id="KW-0368">Histidine biosynthesis</keyword>
<dbReference type="Gene3D" id="3.20.20.70">
    <property type="entry name" value="Aldolase class I"/>
    <property type="match status" value="1"/>
</dbReference>
<dbReference type="InterPro" id="IPR013785">
    <property type="entry name" value="Aldolase_TIM"/>
</dbReference>
<comment type="similarity">
    <text evidence="2 7">Belongs to the HisA/HisF family.</text>
</comment>
<evidence type="ECO:0000313" key="9">
    <source>
        <dbReference type="Proteomes" id="UP000028582"/>
    </source>
</evidence>
<dbReference type="PANTHER" id="PTHR43090:SF2">
    <property type="entry name" value="1-(5-PHOSPHORIBOSYL)-5-[(5-PHOSPHORIBOSYLAMINO)METHYLIDENEAMINO] IMIDAZOLE-4-CARBOXAMIDE ISOMERASE"/>
    <property type="match status" value="1"/>
</dbReference>
<evidence type="ECO:0000256" key="6">
    <source>
        <dbReference type="ARBA" id="ARBA00023235"/>
    </source>
</evidence>
<gene>
    <name evidence="8" type="ORF">F444_12388</name>
</gene>
<evidence type="ECO:0000256" key="7">
    <source>
        <dbReference type="RuleBase" id="RU003657"/>
    </source>
</evidence>
<reference evidence="8 9" key="1">
    <citation type="submission" date="2013-11" db="EMBL/GenBank/DDBJ databases">
        <title>The Genome Sequence of Phytophthora parasitica P1976.</title>
        <authorList>
            <consortium name="The Broad Institute Genomics Platform"/>
            <person name="Russ C."/>
            <person name="Tyler B."/>
            <person name="Panabieres F."/>
            <person name="Shan W."/>
            <person name="Tripathy S."/>
            <person name="Grunwald N."/>
            <person name="Machado M."/>
            <person name="Johnson C.S."/>
            <person name="Walker B."/>
            <person name="Young S."/>
            <person name="Zeng Q."/>
            <person name="Gargeya S."/>
            <person name="Fitzgerald M."/>
            <person name="Haas B."/>
            <person name="Abouelleil A."/>
            <person name="Allen A.W."/>
            <person name="Alvarado L."/>
            <person name="Arachchi H.M."/>
            <person name="Berlin A.M."/>
            <person name="Chapman S.B."/>
            <person name="Gainer-Dewar J."/>
            <person name="Goldberg J."/>
            <person name="Griggs A."/>
            <person name="Gujja S."/>
            <person name="Hansen M."/>
            <person name="Howarth C."/>
            <person name="Imamovic A."/>
            <person name="Ireland A."/>
            <person name="Larimer J."/>
            <person name="McCowan C."/>
            <person name="Murphy C."/>
            <person name="Pearson M."/>
            <person name="Poon T.W."/>
            <person name="Priest M."/>
            <person name="Roberts A."/>
            <person name="Saif S."/>
            <person name="Shea T."/>
            <person name="Sisk P."/>
            <person name="Sykes S."/>
            <person name="Wortman J."/>
            <person name="Nusbaum C."/>
            <person name="Birren B."/>
        </authorList>
    </citation>
    <scope>NUCLEOTIDE SEQUENCE [LARGE SCALE GENOMIC DNA]</scope>
    <source>
        <strain evidence="8 9">P1976</strain>
    </source>
</reference>
<comment type="pathway">
    <text evidence="1">Amino-acid biosynthesis; L-histidine biosynthesis; L-histidine from 5-phospho-alpha-D-ribose 1-diphosphate: step 4/9.</text>
</comment>
<dbReference type="GO" id="GO:0005737">
    <property type="term" value="C:cytoplasm"/>
    <property type="evidence" value="ECO:0007669"/>
    <property type="project" value="TreeGrafter"/>
</dbReference>
<accession>A0A080ZX55</accession>
<dbReference type="InterPro" id="IPR044524">
    <property type="entry name" value="Isoase_HisA-like"/>
</dbReference>
<sequence length="306" mass="34213">MSLFEIVPFNCRLRIYRRQASSTMRFRPCIDIHAGEVKQIVGSTLTDAEGVGPVTNFVASQSAGDFARMYKKDGLVGGHVIMLGASEANTNAALDTLQSYPGGLQVGGGINADNCQFFVEKGASHVIVTSYVFRDGQIDFERLEKLKQLIGKEHLVLDLSCRKKVEDNKFYVMTDRWQKFTTTSIDEALFHRLAEYCDEFLVHAVDVEGKRCGIQQELVELLAKWSPLPVTYAGGASSLVRCYFTTERNSMLTMVFELCYHQDDLDFVERIGSGKVDLSIGSALDIFGGDIRYEDVVAWDKKRGEN</sequence>
<evidence type="ECO:0000256" key="3">
    <source>
        <dbReference type="ARBA" id="ARBA00012550"/>
    </source>
</evidence>
<dbReference type="AlphaFoldDB" id="A0A080ZX55"/>
<dbReference type="Pfam" id="PF00977">
    <property type="entry name" value="His_biosynth"/>
    <property type="match status" value="1"/>
</dbReference>
<dbReference type="NCBIfam" id="TIGR02129">
    <property type="entry name" value="hisA_euk"/>
    <property type="match status" value="1"/>
</dbReference>
<dbReference type="SUPFAM" id="SSF51366">
    <property type="entry name" value="Ribulose-phoshate binding barrel"/>
    <property type="match status" value="1"/>
</dbReference>
<dbReference type="Proteomes" id="UP000028582">
    <property type="component" value="Unassembled WGS sequence"/>
</dbReference>
<dbReference type="InterPro" id="IPR006062">
    <property type="entry name" value="His_biosynth"/>
</dbReference>
<keyword evidence="4 7" id="KW-0028">Amino-acid biosynthesis</keyword>
<evidence type="ECO:0000256" key="5">
    <source>
        <dbReference type="ARBA" id="ARBA00023102"/>
    </source>
</evidence>
<evidence type="ECO:0000313" key="8">
    <source>
        <dbReference type="EMBL" id="ETO71216.1"/>
    </source>
</evidence>
<dbReference type="InterPro" id="IPR011060">
    <property type="entry name" value="RibuloseP-bd_barrel"/>
</dbReference>
<dbReference type="OrthoDB" id="446074at2759"/>
<evidence type="ECO:0000256" key="1">
    <source>
        <dbReference type="ARBA" id="ARBA00005133"/>
    </source>
</evidence>